<dbReference type="OrthoDB" id="10470622at2759"/>
<dbReference type="Proteomes" id="UP000694845">
    <property type="component" value="Unplaced"/>
</dbReference>
<reference evidence="3" key="1">
    <citation type="submission" date="2025-08" db="UniProtKB">
        <authorList>
            <consortium name="RefSeq"/>
        </authorList>
    </citation>
    <scope>IDENTIFICATION</scope>
</reference>
<dbReference type="AlphaFoldDB" id="A0A8B7XL05"/>
<sequence>MPQDVSWRIPLPTLDLGAGEKINLRLRSVRHHRNGQTRKVPIVDRPLKPQLKMEEAIQSFLPSLKPKPVAKELIITSRTPSPCSKARPVPHLPRACIPVWGTDDTSRSATYNCHLCWGLAKCNPEMHPQNLPSISDTVSWAFRAKKERLKSARRHGGVAKDKKARRKDITKGQGPATLKVDAWLQTDACPVDGENLKLSELGSDIVLFPGTTPSNNVTLALPAIKGADTILPQHVVPLTFSKEKLQDMPRTACHREPCSDKRCRASSPADHTTWATKRFTNRM</sequence>
<feature type="region of interest" description="Disordered" evidence="1">
    <location>
        <begin position="151"/>
        <end position="171"/>
    </location>
</feature>
<dbReference type="RefSeq" id="XP_022081488.1">
    <property type="nucleotide sequence ID" value="XM_022225796.1"/>
</dbReference>
<dbReference type="KEGG" id="aplc:110974268"/>
<accession>A0A8B7XL05</accession>
<keyword evidence="2" id="KW-1185">Reference proteome</keyword>
<dbReference type="OMA" id="RTACHRE"/>
<organism evidence="2 3">
    <name type="scientific">Acanthaster planci</name>
    <name type="common">Crown-of-thorns starfish</name>
    <dbReference type="NCBI Taxonomy" id="133434"/>
    <lineage>
        <taxon>Eukaryota</taxon>
        <taxon>Metazoa</taxon>
        <taxon>Echinodermata</taxon>
        <taxon>Eleutherozoa</taxon>
        <taxon>Asterozoa</taxon>
        <taxon>Asteroidea</taxon>
        <taxon>Valvatacea</taxon>
        <taxon>Valvatida</taxon>
        <taxon>Acanthasteridae</taxon>
        <taxon>Acanthaster</taxon>
    </lineage>
</organism>
<evidence type="ECO:0000313" key="3">
    <source>
        <dbReference type="RefSeq" id="XP_022081488.1"/>
    </source>
</evidence>
<evidence type="ECO:0000313" key="2">
    <source>
        <dbReference type="Proteomes" id="UP000694845"/>
    </source>
</evidence>
<dbReference type="GeneID" id="110974268"/>
<feature type="compositionally biased region" description="Basic residues" evidence="1">
    <location>
        <begin position="151"/>
        <end position="168"/>
    </location>
</feature>
<protein>
    <submittedName>
        <fullName evidence="3">Uncharacterized protein LOC110974268</fullName>
    </submittedName>
</protein>
<name>A0A8B7XL05_ACAPL</name>
<evidence type="ECO:0000256" key="1">
    <source>
        <dbReference type="SAM" id="MobiDB-lite"/>
    </source>
</evidence>
<gene>
    <name evidence="3" type="primary">LOC110974268</name>
</gene>
<proteinExistence type="predicted"/>